<dbReference type="InterPro" id="IPR003477">
    <property type="entry name" value="PemK-like"/>
</dbReference>
<dbReference type="GO" id="GO:0003677">
    <property type="term" value="F:DNA binding"/>
    <property type="evidence" value="ECO:0007669"/>
    <property type="project" value="InterPro"/>
</dbReference>
<dbReference type="EMBL" id="DVIQ01000030">
    <property type="protein sequence ID" value="HIS31156.1"/>
    <property type="molecule type" value="Genomic_DNA"/>
</dbReference>
<evidence type="ECO:0000313" key="4">
    <source>
        <dbReference type="Proteomes" id="UP000823935"/>
    </source>
</evidence>
<dbReference type="AlphaFoldDB" id="A0A9D1JJG8"/>
<organism evidence="3 4">
    <name type="scientific">Candidatus Limivivens intestinipullorum</name>
    <dbReference type="NCBI Taxonomy" id="2840858"/>
    <lineage>
        <taxon>Bacteria</taxon>
        <taxon>Bacillati</taxon>
        <taxon>Bacillota</taxon>
        <taxon>Clostridia</taxon>
        <taxon>Lachnospirales</taxon>
        <taxon>Lachnospiraceae</taxon>
        <taxon>Lachnospiraceae incertae sedis</taxon>
        <taxon>Candidatus Limivivens</taxon>
    </lineage>
</organism>
<reference evidence="3" key="1">
    <citation type="submission" date="2020-10" db="EMBL/GenBank/DDBJ databases">
        <authorList>
            <person name="Gilroy R."/>
        </authorList>
    </citation>
    <scope>NUCLEOTIDE SEQUENCE</scope>
    <source>
        <strain evidence="3">CHK190-19873</strain>
    </source>
</reference>
<comment type="similarity">
    <text evidence="1">Belongs to the PemK/MazF family.</text>
</comment>
<evidence type="ECO:0000313" key="3">
    <source>
        <dbReference type="EMBL" id="HIS31156.1"/>
    </source>
</evidence>
<dbReference type="Pfam" id="PF02452">
    <property type="entry name" value="PemK_toxin"/>
    <property type="match status" value="1"/>
</dbReference>
<accession>A0A9D1JJG8</accession>
<dbReference type="SUPFAM" id="SSF50118">
    <property type="entry name" value="Cell growth inhibitor/plasmid maintenance toxic component"/>
    <property type="match status" value="1"/>
</dbReference>
<evidence type="ECO:0000256" key="1">
    <source>
        <dbReference type="ARBA" id="ARBA00007521"/>
    </source>
</evidence>
<gene>
    <name evidence="3" type="ORF">IAB44_06375</name>
</gene>
<name>A0A9D1JJG8_9FIRM</name>
<comment type="caution">
    <text evidence="3">The sequence shown here is derived from an EMBL/GenBank/DDBJ whole genome shotgun (WGS) entry which is preliminary data.</text>
</comment>
<dbReference type="InterPro" id="IPR011067">
    <property type="entry name" value="Plasmid_toxin/cell-grow_inhib"/>
</dbReference>
<protein>
    <submittedName>
        <fullName evidence="3">Type II toxin-antitoxin system PemK/MazF family toxin</fullName>
    </submittedName>
</protein>
<proteinExistence type="inferred from homology"/>
<dbReference type="Gene3D" id="2.30.30.110">
    <property type="match status" value="1"/>
</dbReference>
<dbReference type="Proteomes" id="UP000823935">
    <property type="component" value="Unassembled WGS sequence"/>
</dbReference>
<reference evidence="3" key="2">
    <citation type="journal article" date="2021" name="PeerJ">
        <title>Extensive microbial diversity within the chicken gut microbiome revealed by metagenomics and culture.</title>
        <authorList>
            <person name="Gilroy R."/>
            <person name="Ravi A."/>
            <person name="Getino M."/>
            <person name="Pursley I."/>
            <person name="Horton D.L."/>
            <person name="Alikhan N.F."/>
            <person name="Baker D."/>
            <person name="Gharbi K."/>
            <person name="Hall N."/>
            <person name="Watson M."/>
            <person name="Adriaenssens E.M."/>
            <person name="Foster-Nyarko E."/>
            <person name="Jarju S."/>
            <person name="Secka A."/>
            <person name="Antonio M."/>
            <person name="Oren A."/>
            <person name="Chaudhuri R.R."/>
            <person name="La Ragione R."/>
            <person name="Hildebrand F."/>
            <person name="Pallen M.J."/>
        </authorList>
    </citation>
    <scope>NUCLEOTIDE SEQUENCE</scope>
    <source>
        <strain evidence="3">CHK190-19873</strain>
    </source>
</reference>
<sequence>MIWRNSEGYYDPTAGGAIKNIMKEERTMEIMRGDIYYTIRNNPESDIRQAALVISNDNHSGKNVVTVNLWTGKPSGKYTVDIMAKVPMVAMCKEIYTCSKDAMTEYVRTATEEEMNEVDRCIRKAILGPEEPDSAPIPEAPYTDEDRLHAEIERDIYKNLYEQLFERMVRHGV</sequence>
<evidence type="ECO:0000256" key="2">
    <source>
        <dbReference type="ARBA" id="ARBA00022649"/>
    </source>
</evidence>
<keyword evidence="2" id="KW-1277">Toxin-antitoxin system</keyword>